<dbReference type="InterPro" id="IPR036291">
    <property type="entry name" value="NAD(P)-bd_dom_sf"/>
</dbReference>
<dbReference type="PANTHER" id="PTHR42760">
    <property type="entry name" value="SHORT-CHAIN DEHYDROGENASES/REDUCTASES FAMILY MEMBER"/>
    <property type="match status" value="1"/>
</dbReference>
<dbReference type="PRINTS" id="PR00080">
    <property type="entry name" value="SDRFAMILY"/>
</dbReference>
<dbReference type="PANTHER" id="PTHR42760:SF133">
    <property type="entry name" value="3-OXOACYL-[ACYL-CARRIER-PROTEIN] REDUCTASE"/>
    <property type="match status" value="1"/>
</dbReference>
<feature type="region of interest" description="Disordered" evidence="4">
    <location>
        <begin position="232"/>
        <end position="261"/>
    </location>
</feature>
<keyword evidence="2" id="KW-0560">Oxidoreductase</keyword>
<accession>A0A1C6SEK2</accession>
<dbReference type="PROSITE" id="PS00061">
    <property type="entry name" value="ADH_SHORT"/>
    <property type="match status" value="1"/>
</dbReference>
<evidence type="ECO:0000256" key="1">
    <source>
        <dbReference type="ARBA" id="ARBA00006484"/>
    </source>
</evidence>
<evidence type="ECO:0000256" key="3">
    <source>
        <dbReference type="RuleBase" id="RU000363"/>
    </source>
</evidence>
<reference evidence="6" key="1">
    <citation type="submission" date="2016-06" db="EMBL/GenBank/DDBJ databases">
        <authorList>
            <person name="Varghese N."/>
        </authorList>
    </citation>
    <scope>NUCLEOTIDE SEQUENCE [LARGE SCALE GENOMIC DNA]</scope>
    <source>
        <strain evidence="6">DSM 46123</strain>
    </source>
</reference>
<organism evidence="5 6">
    <name type="scientific">Micromonospora inyonensis</name>
    <dbReference type="NCBI Taxonomy" id="47866"/>
    <lineage>
        <taxon>Bacteria</taxon>
        <taxon>Bacillati</taxon>
        <taxon>Actinomycetota</taxon>
        <taxon>Actinomycetes</taxon>
        <taxon>Micromonosporales</taxon>
        <taxon>Micromonosporaceae</taxon>
        <taxon>Micromonospora</taxon>
    </lineage>
</organism>
<dbReference type="FunFam" id="3.40.50.720:FF:000084">
    <property type="entry name" value="Short-chain dehydrogenase reductase"/>
    <property type="match status" value="1"/>
</dbReference>
<feature type="region of interest" description="Disordered" evidence="4">
    <location>
        <begin position="274"/>
        <end position="331"/>
    </location>
</feature>
<evidence type="ECO:0000256" key="2">
    <source>
        <dbReference type="ARBA" id="ARBA00023002"/>
    </source>
</evidence>
<dbReference type="CDD" id="cd05233">
    <property type="entry name" value="SDR_c"/>
    <property type="match status" value="1"/>
</dbReference>
<feature type="compositionally biased region" description="Basic and acidic residues" evidence="4">
    <location>
        <begin position="316"/>
        <end position="331"/>
    </location>
</feature>
<dbReference type="InterPro" id="IPR002347">
    <property type="entry name" value="SDR_fam"/>
</dbReference>
<comment type="similarity">
    <text evidence="1 3">Belongs to the short-chain dehydrogenases/reductases (SDR) family.</text>
</comment>
<dbReference type="Pfam" id="PF00106">
    <property type="entry name" value="adh_short"/>
    <property type="match status" value="1"/>
</dbReference>
<dbReference type="Gene3D" id="3.40.50.720">
    <property type="entry name" value="NAD(P)-binding Rossmann-like Domain"/>
    <property type="match status" value="1"/>
</dbReference>
<dbReference type="RefSeq" id="WP_218105789.1">
    <property type="nucleotide sequence ID" value="NZ_FMHU01000002.1"/>
</dbReference>
<evidence type="ECO:0000313" key="5">
    <source>
        <dbReference type="EMBL" id="SCL27778.1"/>
    </source>
</evidence>
<feature type="compositionally biased region" description="Basic residues" evidence="4">
    <location>
        <begin position="239"/>
        <end position="248"/>
    </location>
</feature>
<feature type="compositionally biased region" description="Low complexity" evidence="4">
    <location>
        <begin position="274"/>
        <end position="285"/>
    </location>
</feature>
<dbReference type="GO" id="GO:0016616">
    <property type="term" value="F:oxidoreductase activity, acting on the CH-OH group of donors, NAD or NADP as acceptor"/>
    <property type="evidence" value="ECO:0007669"/>
    <property type="project" value="TreeGrafter"/>
</dbReference>
<dbReference type="PRINTS" id="PR00081">
    <property type="entry name" value="GDHRDH"/>
</dbReference>
<sequence>MTAVPPSFDLTGRLAVVTGAARGLGAAFAAGLAAAGADLVLVDRPGVDLGPVAEQVTGFGRAAHRHPFDLADTEAIAGWVDDLRAAHGPLHILVNNAGVARLEHFNEITVAGWRELMRVNVDAVFFCAQRVAEHMIADGVSGRIVNISSKNGLVAEAGLAHYNASKGAVELLTRSLAAELGPHGITANTIAPGMIDTPIDGEFPFNRAAFEAAWEQRIPAARRVRDPRRLRGCAAPARLGRRPVRHGHPPGGGRRSAGRPDAPAALHAALPQHIARGGPAGRPGRNLTTVHRAPPDRPHRSGERRARFRSGSRSQPDPERPGRAEPDVEGE</sequence>
<evidence type="ECO:0000256" key="4">
    <source>
        <dbReference type="SAM" id="MobiDB-lite"/>
    </source>
</evidence>
<dbReference type="InterPro" id="IPR020904">
    <property type="entry name" value="Sc_DH/Rdtase_CS"/>
</dbReference>
<dbReference type="SUPFAM" id="SSF51735">
    <property type="entry name" value="NAD(P)-binding Rossmann-fold domains"/>
    <property type="match status" value="1"/>
</dbReference>
<name>A0A1C6SEK2_9ACTN</name>
<protein>
    <submittedName>
        <fullName evidence="5">Short-chain dehydrogenase</fullName>
    </submittedName>
</protein>
<gene>
    <name evidence="5" type="ORF">GA0074694_4910</name>
</gene>
<dbReference type="AlphaFoldDB" id="A0A1C6SEK2"/>
<dbReference type="Proteomes" id="UP000198906">
    <property type="component" value="Unassembled WGS sequence"/>
</dbReference>
<dbReference type="EMBL" id="FMHU01000002">
    <property type="protein sequence ID" value="SCL27778.1"/>
    <property type="molecule type" value="Genomic_DNA"/>
</dbReference>
<proteinExistence type="inferred from homology"/>
<keyword evidence="6" id="KW-1185">Reference proteome</keyword>
<evidence type="ECO:0000313" key="6">
    <source>
        <dbReference type="Proteomes" id="UP000198906"/>
    </source>
</evidence>
<dbReference type="STRING" id="47866.GA0074694_4910"/>
<feature type="compositionally biased region" description="Basic and acidic residues" evidence="4">
    <location>
        <begin position="293"/>
        <end position="305"/>
    </location>
</feature>